<accession>A0A0P9F9Y2</accession>
<feature type="domain" description="Mur ligase central" evidence="1">
    <location>
        <begin position="61"/>
        <end position="203"/>
    </location>
</feature>
<dbReference type="PANTHER" id="PTHR23135">
    <property type="entry name" value="MUR LIGASE FAMILY MEMBER"/>
    <property type="match status" value="1"/>
</dbReference>
<sequence>MPKFPDIRLIAAIGAGKAAGLASRALGRGGGTTLPGVVARRIAPDTLRQLSAGLPGGVAVIGGTNGKTTTTRMIAAILHDDGRRVLHNRAGANLVSGLTATALAGSSLGGRVRADMGLFETDEAALPQALAETRPRLVLLHNLFRDQLDRYGEVDTIANAWRAALDQLPADAAVLLNADDPAVAALGENLHTRVFYYGLEDTRHAGDGATH</sequence>
<dbReference type="Pfam" id="PF08245">
    <property type="entry name" value="Mur_ligase_M"/>
    <property type="match status" value="1"/>
</dbReference>
<proteinExistence type="predicted"/>
<name>A0A0P9F9Y2_9CHLR</name>
<dbReference type="PANTHER" id="PTHR23135:SF7">
    <property type="entry name" value="LIPID II ISOGLUTAMINYL SYNTHASE (GLUTAMINE-HYDROLYZING) SUBUNIT MURT"/>
    <property type="match status" value="1"/>
</dbReference>
<evidence type="ECO:0000313" key="2">
    <source>
        <dbReference type="EMBL" id="KPV49306.1"/>
    </source>
</evidence>
<keyword evidence="3" id="KW-1185">Reference proteome</keyword>
<feature type="non-terminal residue" evidence="2">
    <location>
        <position position="211"/>
    </location>
</feature>
<dbReference type="PATRIC" id="fig|186479.3.peg.3841"/>
<protein>
    <recommendedName>
        <fullName evidence="1">Mur ligase central domain-containing protein</fullName>
    </recommendedName>
</protein>
<dbReference type="EMBL" id="LJCR01002057">
    <property type="protein sequence ID" value="KPV49306.1"/>
    <property type="molecule type" value="Genomic_DNA"/>
</dbReference>
<dbReference type="SUPFAM" id="SSF53623">
    <property type="entry name" value="MurD-like peptide ligases, catalytic domain"/>
    <property type="match status" value="1"/>
</dbReference>
<organism evidence="2 3">
    <name type="scientific">Kouleothrix aurantiaca</name>
    <dbReference type="NCBI Taxonomy" id="186479"/>
    <lineage>
        <taxon>Bacteria</taxon>
        <taxon>Bacillati</taxon>
        <taxon>Chloroflexota</taxon>
        <taxon>Chloroflexia</taxon>
        <taxon>Chloroflexales</taxon>
        <taxon>Roseiflexineae</taxon>
        <taxon>Roseiflexaceae</taxon>
        <taxon>Kouleothrix</taxon>
    </lineage>
</organism>
<comment type="caution">
    <text evidence="2">The sequence shown here is derived from an EMBL/GenBank/DDBJ whole genome shotgun (WGS) entry which is preliminary data.</text>
</comment>
<dbReference type="InterPro" id="IPR036565">
    <property type="entry name" value="Mur-like_cat_sf"/>
</dbReference>
<reference evidence="2 3" key="1">
    <citation type="submission" date="2015-09" db="EMBL/GenBank/DDBJ databases">
        <title>Draft genome sequence of Kouleothrix aurantiaca JCM 19913.</title>
        <authorList>
            <person name="Hemp J."/>
        </authorList>
    </citation>
    <scope>NUCLEOTIDE SEQUENCE [LARGE SCALE GENOMIC DNA]</scope>
    <source>
        <strain evidence="2 3">COM-B</strain>
    </source>
</reference>
<dbReference type="Gene3D" id="3.40.1190.10">
    <property type="entry name" value="Mur-like, catalytic domain"/>
    <property type="match status" value="1"/>
</dbReference>
<dbReference type="Proteomes" id="UP000050509">
    <property type="component" value="Unassembled WGS sequence"/>
</dbReference>
<gene>
    <name evidence="2" type="ORF">SE17_33410</name>
</gene>
<dbReference type="GO" id="GO:0016881">
    <property type="term" value="F:acid-amino acid ligase activity"/>
    <property type="evidence" value="ECO:0007669"/>
    <property type="project" value="InterPro"/>
</dbReference>
<evidence type="ECO:0000259" key="1">
    <source>
        <dbReference type="Pfam" id="PF08245"/>
    </source>
</evidence>
<dbReference type="InterPro" id="IPR013221">
    <property type="entry name" value="Mur_ligase_cen"/>
</dbReference>
<evidence type="ECO:0000313" key="3">
    <source>
        <dbReference type="Proteomes" id="UP000050509"/>
    </source>
</evidence>
<dbReference type="AlphaFoldDB" id="A0A0P9F9Y2"/>
<dbReference type="GO" id="GO:0005524">
    <property type="term" value="F:ATP binding"/>
    <property type="evidence" value="ECO:0007669"/>
    <property type="project" value="InterPro"/>
</dbReference>